<dbReference type="NCBIfam" id="NF002458">
    <property type="entry name" value="PRK01641.1"/>
    <property type="match status" value="1"/>
</dbReference>
<keyword evidence="7" id="KW-0432">Leucine biosynthesis</keyword>
<comment type="function">
    <text evidence="2">Catalyzes the isomerization between 2-isopropylmalate and 3-isopropylmalate, via the formation of 2-isopropylmaleate.</text>
</comment>
<dbReference type="OrthoDB" id="9777465at2"/>
<proteinExistence type="inferred from homology"/>
<organism evidence="12 13">
    <name type="scientific">Spirochaeta lutea</name>
    <dbReference type="NCBI Taxonomy" id="1480694"/>
    <lineage>
        <taxon>Bacteria</taxon>
        <taxon>Pseudomonadati</taxon>
        <taxon>Spirochaetota</taxon>
        <taxon>Spirochaetia</taxon>
        <taxon>Spirochaetales</taxon>
        <taxon>Spirochaetaceae</taxon>
        <taxon>Spirochaeta</taxon>
    </lineage>
</organism>
<comment type="pathway">
    <text evidence="3">Amino-acid biosynthesis; L-leucine biosynthesis; L-leucine from 3-methyl-2-oxobutanoate: step 2/4.</text>
</comment>
<name>A0A098QX88_9SPIO</name>
<dbReference type="EMBL" id="JNUP01000063">
    <property type="protein sequence ID" value="KGE72033.1"/>
    <property type="molecule type" value="Genomic_DNA"/>
</dbReference>
<evidence type="ECO:0000313" key="12">
    <source>
        <dbReference type="EMBL" id="KGE72033.1"/>
    </source>
</evidence>
<dbReference type="Gene3D" id="3.20.19.10">
    <property type="entry name" value="Aconitase, domain 4"/>
    <property type="match status" value="1"/>
</dbReference>
<dbReference type="PANTHER" id="PTHR43345">
    <property type="entry name" value="3-ISOPROPYLMALATE DEHYDRATASE SMALL SUBUNIT 2-RELATED-RELATED"/>
    <property type="match status" value="1"/>
</dbReference>
<dbReference type="GO" id="GO:0009316">
    <property type="term" value="C:3-isopropylmalate dehydratase complex"/>
    <property type="evidence" value="ECO:0007669"/>
    <property type="project" value="InterPro"/>
</dbReference>
<reference evidence="12 13" key="1">
    <citation type="submission" date="2014-05" db="EMBL/GenBank/DDBJ databases">
        <title>De novo Genome Sequence of Spirocheata sp.</title>
        <authorList>
            <person name="Shivani Y."/>
            <person name="Subhash Y."/>
            <person name="Tushar L."/>
            <person name="Sasikala C."/>
            <person name="Ramana C.V."/>
        </authorList>
    </citation>
    <scope>NUCLEOTIDE SEQUENCE [LARGE SCALE GENOMIC DNA]</scope>
    <source>
        <strain evidence="12 13">JC230</strain>
    </source>
</reference>
<keyword evidence="9" id="KW-0456">Lyase</keyword>
<feature type="domain" description="Aconitase A/isopropylmalate dehydratase small subunit swivel" evidence="11">
    <location>
        <begin position="1"/>
        <end position="113"/>
    </location>
</feature>
<dbReference type="NCBIfam" id="TIGR00171">
    <property type="entry name" value="leuD"/>
    <property type="match status" value="1"/>
</dbReference>
<dbReference type="SUPFAM" id="SSF52016">
    <property type="entry name" value="LeuD/IlvD-like"/>
    <property type="match status" value="1"/>
</dbReference>
<evidence type="ECO:0000313" key="13">
    <source>
        <dbReference type="Proteomes" id="UP000029692"/>
    </source>
</evidence>
<dbReference type="Pfam" id="PF00694">
    <property type="entry name" value="Aconitase_C"/>
    <property type="match status" value="1"/>
</dbReference>
<dbReference type="UniPathway" id="UPA00048">
    <property type="reaction ID" value="UER00071"/>
</dbReference>
<comment type="subunit">
    <text evidence="5">Heterodimer of LeuC and LeuD.</text>
</comment>
<dbReference type="InterPro" id="IPR000573">
    <property type="entry name" value="AconitaseA/IPMdHydase_ssu_swvl"/>
</dbReference>
<evidence type="ECO:0000256" key="8">
    <source>
        <dbReference type="ARBA" id="ARBA00022605"/>
    </source>
</evidence>
<dbReference type="EC" id="4.2.1.33" evidence="6"/>
<dbReference type="Proteomes" id="UP000029692">
    <property type="component" value="Unassembled WGS sequence"/>
</dbReference>
<comment type="caution">
    <text evidence="12">The sequence shown here is derived from an EMBL/GenBank/DDBJ whole genome shotgun (WGS) entry which is preliminary data.</text>
</comment>
<dbReference type="AlphaFoldDB" id="A0A098QX88"/>
<evidence type="ECO:0000256" key="9">
    <source>
        <dbReference type="ARBA" id="ARBA00023239"/>
    </source>
</evidence>
<comment type="similarity">
    <text evidence="4">Belongs to the LeuD family. LeuD type 1 subfamily.</text>
</comment>
<evidence type="ECO:0000256" key="2">
    <source>
        <dbReference type="ARBA" id="ARBA00002695"/>
    </source>
</evidence>
<sequence length="200" mass="22139">MSKVTEITGRAVPVVGDDIDTDRIIPARFLKEITFSRMGEYPFYDERFTPEGQKKDHPFNQEQYQGASILISNVNFGCGSSREHAPQSLVRWGIKAVVAESFAEIFAGNCIMLGTPAVTASPEDVAALQKKVQDDPGIEITLDLKTLEIRGADMIVKVSMPESRRQALLEGTWDSTSLLMSNADRVKKIAAKLPYMNWAS</sequence>
<evidence type="ECO:0000256" key="4">
    <source>
        <dbReference type="ARBA" id="ARBA00009845"/>
    </source>
</evidence>
<evidence type="ECO:0000256" key="5">
    <source>
        <dbReference type="ARBA" id="ARBA00011271"/>
    </source>
</evidence>
<evidence type="ECO:0000256" key="3">
    <source>
        <dbReference type="ARBA" id="ARBA00004729"/>
    </source>
</evidence>
<evidence type="ECO:0000256" key="6">
    <source>
        <dbReference type="ARBA" id="ARBA00011998"/>
    </source>
</evidence>
<evidence type="ECO:0000256" key="7">
    <source>
        <dbReference type="ARBA" id="ARBA00022430"/>
    </source>
</evidence>
<dbReference type="GO" id="GO:0003861">
    <property type="term" value="F:3-isopropylmalate dehydratase activity"/>
    <property type="evidence" value="ECO:0007669"/>
    <property type="project" value="UniProtKB-EC"/>
</dbReference>
<dbReference type="GO" id="GO:0009098">
    <property type="term" value="P:L-leucine biosynthetic process"/>
    <property type="evidence" value="ECO:0007669"/>
    <property type="project" value="UniProtKB-UniPathway"/>
</dbReference>
<evidence type="ECO:0000256" key="10">
    <source>
        <dbReference type="ARBA" id="ARBA00023304"/>
    </source>
</evidence>
<keyword evidence="13" id="KW-1185">Reference proteome</keyword>
<evidence type="ECO:0000256" key="1">
    <source>
        <dbReference type="ARBA" id="ARBA00000491"/>
    </source>
</evidence>
<dbReference type="InterPro" id="IPR033940">
    <property type="entry name" value="IPMI_Swivel"/>
</dbReference>
<accession>A0A098QX88</accession>
<dbReference type="InterPro" id="IPR015928">
    <property type="entry name" value="Aconitase/3IPM_dehydase_swvl"/>
</dbReference>
<evidence type="ECO:0000259" key="11">
    <source>
        <dbReference type="Pfam" id="PF00694"/>
    </source>
</evidence>
<protein>
    <recommendedName>
        <fullName evidence="6">3-isopropylmalate dehydratase</fullName>
        <ecNumber evidence="6">4.2.1.33</ecNumber>
    </recommendedName>
</protein>
<dbReference type="STRING" id="1480694.DC28_07950"/>
<dbReference type="PANTHER" id="PTHR43345:SF5">
    <property type="entry name" value="3-ISOPROPYLMALATE DEHYDRATASE SMALL SUBUNIT"/>
    <property type="match status" value="1"/>
</dbReference>
<dbReference type="InterPro" id="IPR050075">
    <property type="entry name" value="LeuD"/>
</dbReference>
<dbReference type="InterPro" id="IPR004431">
    <property type="entry name" value="3-IsopropMal_deHydase_ssu"/>
</dbReference>
<gene>
    <name evidence="12" type="ORF">DC28_07950</name>
</gene>
<dbReference type="CDD" id="cd01577">
    <property type="entry name" value="IPMI_Swivel"/>
    <property type="match status" value="1"/>
</dbReference>
<dbReference type="RefSeq" id="WP_037547456.1">
    <property type="nucleotide sequence ID" value="NZ_JNUP01000063.1"/>
</dbReference>
<keyword evidence="10" id="KW-0100">Branched-chain amino acid biosynthesis</keyword>
<comment type="catalytic activity">
    <reaction evidence="1">
        <text>(2R,3S)-3-isopropylmalate = (2S)-2-isopropylmalate</text>
        <dbReference type="Rhea" id="RHEA:32287"/>
        <dbReference type="ChEBI" id="CHEBI:1178"/>
        <dbReference type="ChEBI" id="CHEBI:35121"/>
        <dbReference type="EC" id="4.2.1.33"/>
    </reaction>
</comment>
<keyword evidence="8" id="KW-0028">Amino-acid biosynthesis</keyword>
<dbReference type="eggNOG" id="COG0066">
    <property type="taxonomic scope" value="Bacteria"/>
</dbReference>